<accession>A0ABR0RQ72</accession>
<dbReference type="EMBL" id="JAVHJV010000005">
    <property type="protein sequence ID" value="KAK5942410.1"/>
    <property type="molecule type" value="Genomic_DNA"/>
</dbReference>
<feature type="compositionally biased region" description="Polar residues" evidence="1">
    <location>
        <begin position="159"/>
        <end position="185"/>
    </location>
</feature>
<feature type="region of interest" description="Disordered" evidence="1">
    <location>
        <begin position="107"/>
        <end position="126"/>
    </location>
</feature>
<evidence type="ECO:0000313" key="2">
    <source>
        <dbReference type="EMBL" id="KAK5942410.1"/>
    </source>
</evidence>
<name>A0ABR0RQ72_9EURO</name>
<dbReference type="GeneID" id="89998423"/>
<feature type="region of interest" description="Disordered" evidence="1">
    <location>
        <begin position="159"/>
        <end position="233"/>
    </location>
</feature>
<evidence type="ECO:0000313" key="3">
    <source>
        <dbReference type="Proteomes" id="UP001334248"/>
    </source>
</evidence>
<comment type="caution">
    <text evidence="2">The sequence shown here is derived from an EMBL/GenBank/DDBJ whole genome shotgun (WGS) entry which is preliminary data.</text>
</comment>
<dbReference type="Proteomes" id="UP001334248">
    <property type="component" value="Unassembled WGS sequence"/>
</dbReference>
<feature type="region of interest" description="Disordered" evidence="1">
    <location>
        <begin position="47"/>
        <end position="70"/>
    </location>
</feature>
<dbReference type="RefSeq" id="XP_064730500.1">
    <property type="nucleotide sequence ID" value="XM_064873396.1"/>
</dbReference>
<keyword evidence="3" id="KW-1185">Reference proteome</keyword>
<reference evidence="2 3" key="1">
    <citation type="journal article" date="2023" name="Res Sq">
        <title>Genomic and morphological characterization of Knufia obscura isolated from the Mars 2020 spacecraft assembly facility.</title>
        <authorList>
            <person name="Chander A.M."/>
            <person name="Teixeira M.M."/>
            <person name="Singh N.K."/>
            <person name="Williams M.P."/>
            <person name="Parker C.W."/>
            <person name="Leo P."/>
            <person name="Stajich J.E."/>
            <person name="Torok T."/>
            <person name="Tighe S."/>
            <person name="Mason C.E."/>
            <person name="Venkateswaran K."/>
        </authorList>
    </citation>
    <scope>NUCLEOTIDE SEQUENCE [LARGE SCALE GENOMIC DNA]</scope>
    <source>
        <strain evidence="2 3">CCFEE 5817</strain>
    </source>
</reference>
<organism evidence="2 3">
    <name type="scientific">Knufia obscura</name>
    <dbReference type="NCBI Taxonomy" id="1635080"/>
    <lineage>
        <taxon>Eukaryota</taxon>
        <taxon>Fungi</taxon>
        <taxon>Dikarya</taxon>
        <taxon>Ascomycota</taxon>
        <taxon>Pezizomycotina</taxon>
        <taxon>Eurotiomycetes</taxon>
        <taxon>Chaetothyriomycetidae</taxon>
        <taxon>Chaetothyriales</taxon>
        <taxon>Trichomeriaceae</taxon>
        <taxon>Knufia</taxon>
    </lineage>
</organism>
<sequence>MLKSRVFYARRAANEARWAVAHQSPRDEAIRVALQAMCEAIPLPQDNQAQVSQTMTEQGQQQTEDQDQDVRLPLAKLSSESETSRSWMLSENTEQAYVNDFSRLSDVQQTSGAPRNVQPRSSQPLQTFRSWAAHQSIIPHPRHAQTQRALPDAFPLSTYSQQKRQPTRYPNQEMSEKQQSGITSVKQERAQEDVQKPSLALQHLTPNTRMPGSDRPWPSQHSRPGNCYSPAMSMRQTLPFDDNVALKEEAHETAAADAPDGIFQA</sequence>
<feature type="compositionally biased region" description="Low complexity" evidence="1">
    <location>
        <begin position="53"/>
        <end position="63"/>
    </location>
</feature>
<proteinExistence type="predicted"/>
<evidence type="ECO:0000256" key="1">
    <source>
        <dbReference type="SAM" id="MobiDB-lite"/>
    </source>
</evidence>
<gene>
    <name evidence="2" type="ORF">PMZ80_004974</name>
</gene>
<protein>
    <submittedName>
        <fullName evidence="2">Uncharacterized protein</fullName>
    </submittedName>
</protein>
<feature type="compositionally biased region" description="Basic and acidic residues" evidence="1">
    <location>
        <begin position="186"/>
        <end position="195"/>
    </location>
</feature>